<gene>
    <name evidence="2" type="ORF">N303_12589</name>
</gene>
<accession>A0A091G9S2</accession>
<feature type="compositionally biased region" description="Polar residues" evidence="1">
    <location>
        <begin position="234"/>
        <end position="252"/>
    </location>
</feature>
<evidence type="ECO:0000256" key="1">
    <source>
        <dbReference type="SAM" id="MobiDB-lite"/>
    </source>
</evidence>
<name>A0A091G9S2_CUCCA</name>
<feature type="compositionally biased region" description="Basic and acidic residues" evidence="1">
    <location>
        <begin position="224"/>
        <end position="233"/>
    </location>
</feature>
<evidence type="ECO:0000313" key="3">
    <source>
        <dbReference type="Proteomes" id="UP000053760"/>
    </source>
</evidence>
<feature type="compositionally biased region" description="Polar residues" evidence="1">
    <location>
        <begin position="135"/>
        <end position="145"/>
    </location>
</feature>
<feature type="non-terminal residue" evidence="2">
    <location>
        <position position="1"/>
    </location>
</feature>
<feature type="region of interest" description="Disordered" evidence="1">
    <location>
        <begin position="59"/>
        <end position="252"/>
    </location>
</feature>
<dbReference type="EMBL" id="KL447873">
    <property type="protein sequence ID" value="KFO78096.1"/>
    <property type="molecule type" value="Genomic_DNA"/>
</dbReference>
<dbReference type="AlphaFoldDB" id="A0A091G9S2"/>
<proteinExistence type="predicted"/>
<protein>
    <submittedName>
        <fullName evidence="2">Uncharacterized protein</fullName>
    </submittedName>
</protein>
<feature type="non-terminal residue" evidence="2">
    <location>
        <position position="252"/>
    </location>
</feature>
<dbReference type="Proteomes" id="UP000053760">
    <property type="component" value="Unassembled WGS sequence"/>
</dbReference>
<feature type="region of interest" description="Disordered" evidence="1">
    <location>
        <begin position="1"/>
        <end position="32"/>
    </location>
</feature>
<feature type="compositionally biased region" description="Polar residues" evidence="1">
    <location>
        <begin position="153"/>
        <end position="189"/>
    </location>
</feature>
<feature type="compositionally biased region" description="Polar residues" evidence="1">
    <location>
        <begin position="11"/>
        <end position="32"/>
    </location>
</feature>
<sequence>NGKAKKLCLENSISQEKTDISEGNSKQTITSVAVSSTSLRELLEDGKNETPKEQQSILLGAASSPKDNPSIVGRKKTISSKSEETTSSTSLRAKPVLPQGKGQKRILKEYEDTSLENNSSQENTRQLRNKRKKVQFTSEAATSMFKNGDLPENINTLETQDVCLTSSGSEKNNQTGKEVNPVKQATSTSCRRKNPLPADDLASKKLKADNDENTSLPKERRNKTKEEFSEDNVRATQTTGRMGMKTRSSART</sequence>
<feature type="compositionally biased region" description="Polar residues" evidence="1">
    <location>
        <begin position="115"/>
        <end position="126"/>
    </location>
</feature>
<evidence type="ECO:0000313" key="2">
    <source>
        <dbReference type="EMBL" id="KFO78096.1"/>
    </source>
</evidence>
<keyword evidence="3" id="KW-1185">Reference proteome</keyword>
<feature type="compositionally biased region" description="Basic and acidic residues" evidence="1">
    <location>
        <begin position="201"/>
        <end position="210"/>
    </location>
</feature>
<dbReference type="STRING" id="55661.A0A091G9S2"/>
<organism evidence="2 3">
    <name type="scientific">Cuculus canorus</name>
    <name type="common">Common cuckoo</name>
    <dbReference type="NCBI Taxonomy" id="55661"/>
    <lineage>
        <taxon>Eukaryota</taxon>
        <taxon>Metazoa</taxon>
        <taxon>Chordata</taxon>
        <taxon>Craniata</taxon>
        <taxon>Vertebrata</taxon>
        <taxon>Euteleostomi</taxon>
        <taxon>Archelosauria</taxon>
        <taxon>Archosauria</taxon>
        <taxon>Dinosauria</taxon>
        <taxon>Saurischia</taxon>
        <taxon>Theropoda</taxon>
        <taxon>Coelurosauria</taxon>
        <taxon>Aves</taxon>
        <taxon>Neognathae</taxon>
        <taxon>Neoaves</taxon>
        <taxon>Otidimorphae</taxon>
        <taxon>Cuculiformes</taxon>
        <taxon>Cuculidae</taxon>
        <taxon>Cuculus</taxon>
    </lineage>
</organism>
<reference evidence="2 3" key="1">
    <citation type="submission" date="2014-04" db="EMBL/GenBank/DDBJ databases">
        <title>Genome evolution of avian class.</title>
        <authorList>
            <person name="Zhang G."/>
            <person name="Li C."/>
        </authorList>
    </citation>
    <scope>NUCLEOTIDE SEQUENCE [LARGE SCALE GENOMIC DNA]</scope>
    <source>
        <strain evidence="2">BGI_N303</strain>
    </source>
</reference>